<keyword evidence="3" id="KW-1185">Reference proteome</keyword>
<evidence type="ECO:0000313" key="3">
    <source>
        <dbReference type="Proteomes" id="UP000249341"/>
    </source>
</evidence>
<evidence type="ECO:0000259" key="1">
    <source>
        <dbReference type="Pfam" id="PF10593"/>
    </source>
</evidence>
<evidence type="ECO:0000313" key="2">
    <source>
        <dbReference type="EMBL" id="RAK27192.1"/>
    </source>
</evidence>
<dbReference type="InterPro" id="IPR018310">
    <property type="entry name" value="Put_endonuclease_Z1-dom"/>
</dbReference>
<organism evidence="2 3">
    <name type="scientific">Actinoplanes lutulentus</name>
    <dbReference type="NCBI Taxonomy" id="1287878"/>
    <lineage>
        <taxon>Bacteria</taxon>
        <taxon>Bacillati</taxon>
        <taxon>Actinomycetota</taxon>
        <taxon>Actinomycetes</taxon>
        <taxon>Micromonosporales</taxon>
        <taxon>Micromonosporaceae</taxon>
        <taxon>Actinoplanes</taxon>
    </lineage>
</organism>
<proteinExistence type="predicted"/>
<protein>
    <submittedName>
        <fullName evidence="2">Z1 domain-containing protein</fullName>
    </submittedName>
</protein>
<dbReference type="AlphaFoldDB" id="A0A327Z818"/>
<comment type="caution">
    <text evidence="2">The sequence shown here is derived from an EMBL/GenBank/DDBJ whole genome shotgun (WGS) entry which is preliminary data.</text>
</comment>
<dbReference type="Proteomes" id="UP000249341">
    <property type="component" value="Unassembled WGS sequence"/>
</dbReference>
<reference evidence="2 3" key="1">
    <citation type="submission" date="2018-06" db="EMBL/GenBank/DDBJ databases">
        <title>Genomic Encyclopedia of Type Strains, Phase III (KMG-III): the genomes of soil and plant-associated and newly described type strains.</title>
        <authorList>
            <person name="Whitman W."/>
        </authorList>
    </citation>
    <scope>NUCLEOTIDE SEQUENCE [LARGE SCALE GENOMIC DNA]</scope>
    <source>
        <strain evidence="2 3">CGMCC 4.7090</strain>
    </source>
</reference>
<feature type="domain" description="Putative endonuclease Z1" evidence="1">
    <location>
        <begin position="482"/>
        <end position="719"/>
    </location>
</feature>
<name>A0A327Z818_9ACTN</name>
<dbReference type="RefSeq" id="WP_111654123.1">
    <property type="nucleotide sequence ID" value="NZ_JACHWI010000004.1"/>
</dbReference>
<dbReference type="InterPro" id="IPR027417">
    <property type="entry name" value="P-loop_NTPase"/>
</dbReference>
<accession>A0A327Z818</accession>
<dbReference type="SUPFAM" id="SSF52540">
    <property type="entry name" value="P-loop containing nucleoside triphosphate hydrolases"/>
    <property type="match status" value="1"/>
</dbReference>
<sequence length="947" mass="107431">MNESFVSAYLSALGAMVSGPKALVRRAALEAEDLDPSVDVSEDRLRGYVADCDVNDELRVELHLRLAKWDNAPIEDGLWMRDTRPNTGVRRARIMELLALSEKTAAEFSTQFSIAENETLIAGEWEPWYTADVQRKRDFYWGHYIGYLRTRRNWGASAITALDTATSRVVERLTDPSQTLPAQTKGLVVGYVQSGKTANFAGVIAKSIDAGYRLIIVMTGTTNLLREQTQRRLDMELVGRENILRGADENGPDAAQRIDYLDDQDWIDDRFNRYGVRPTAVGKPEIRRMTTRRFDYRSLQQGLPALEFERADKSKPLWHPDNLYSTDARLIVVKKNATVLKNLVADLKSNADRLDDIPALIIDDESDQASINTVDPDKQPADAEKERTAINERISTLLRMLPRAQYVGYTATPFANVFADFTDKNDIFPSNYILALRRPFGYMGVEDFHDIDSSVPESERTFVNSKEKAHVRLLGDGDDEQELRRALDSFVLAGAIKLYRRQLGINDYKHHTMLVHEAAKKANHKLRREAVRELWRTADYYRSAGLRRLQSLFDQDFVPVSHGLSLGYPMPSSFAELEPLIGQVVREIAPNGDPVLVINSDNKELDQEELDFDRRPVWRILVGGNKLARGFTVEGLTITYYARSVGHAEALMQMGRWFGFRPGYRDLVRLFITPKIRDSFEAACRDEEQFREELRQFAVMADGRPLVTPEEIQPLVARHGLRPTAANKMRYTRLVERRSRSKEPSSGYPTLTESAKLKNNITAVTPLLRAASTPENLTTATGRRFDALTGRVTQAEMVKALKQLQWRHDDTFKPDLAWIEGLGEEHIDHWIVVLPQSKRRITIRGLGEFSLHGRKIENDSVRGNSESLHREALASLADRTSMTACVILYPVIDKERGNEVLIEGEWPEGVVMALRLELPERALPVGTKPLIYKSVVKRLPTANTESW</sequence>
<dbReference type="Pfam" id="PF10593">
    <property type="entry name" value="Z1"/>
    <property type="match status" value="1"/>
</dbReference>
<dbReference type="EMBL" id="QLMJ01000024">
    <property type="protein sequence ID" value="RAK27192.1"/>
    <property type="molecule type" value="Genomic_DNA"/>
</dbReference>
<dbReference type="OrthoDB" id="436461at2"/>
<gene>
    <name evidence="2" type="ORF">B0I29_12479</name>
</gene>